<gene>
    <name evidence="2" type="ORF">FJR74_02950</name>
</gene>
<dbReference type="Proteomes" id="UP000316851">
    <property type="component" value="Unassembled WGS sequence"/>
</dbReference>
<keyword evidence="3" id="KW-1185">Reference proteome</keyword>
<feature type="coiled-coil region" evidence="1">
    <location>
        <begin position="1651"/>
        <end position="1678"/>
    </location>
</feature>
<feature type="coiled-coil region" evidence="1">
    <location>
        <begin position="37"/>
        <end position="192"/>
    </location>
</feature>
<dbReference type="InterPro" id="IPR006864">
    <property type="entry name" value="LMP_rpt"/>
</dbReference>
<evidence type="ECO:0000313" key="2">
    <source>
        <dbReference type="EMBL" id="TPR53257.1"/>
    </source>
</evidence>
<feature type="coiled-coil region" evidence="1">
    <location>
        <begin position="458"/>
        <end position="549"/>
    </location>
</feature>
<dbReference type="Pfam" id="PF04778">
    <property type="entry name" value="LMP"/>
    <property type="match status" value="1"/>
</dbReference>
<feature type="coiled-coil region" evidence="1">
    <location>
        <begin position="1346"/>
        <end position="1400"/>
    </location>
</feature>
<feature type="coiled-coil region" evidence="1">
    <location>
        <begin position="310"/>
        <end position="416"/>
    </location>
</feature>
<proteinExistence type="predicted"/>
<name>A0ABY2YZR2_9BACT</name>
<feature type="coiled-coil region" evidence="1">
    <location>
        <begin position="775"/>
        <end position="896"/>
    </location>
</feature>
<dbReference type="PANTHER" id="PTHR45615:SF66">
    <property type="entry name" value="CARD DOMAIN-CONTAINING PROTEIN"/>
    <property type="match status" value="1"/>
</dbReference>
<accession>A0ABY2YZR2</accession>
<protein>
    <submittedName>
        <fullName evidence="2">Uncharacterized protein</fullName>
    </submittedName>
</protein>
<sequence>MPNEKQKRKIAGVVLGVAALGATAGTIYVLIENDNKSNEARKQLALSVDKLKELKNSLSDKPYANALSNEVEQQIAKYEEILQDPNIKDANTIFKNVDEAKNDLANDIEALNNLETLNQTAKKAVDAFDNAYSELSNENQNNAVYQEALKQLAKDNAELKEQYANANNADDLNNVIEQAKSLTDKLEAIKKLGNAITDANSLLNELPADFENKSELTDQIAKAQEVLNNPASTTEELKAAQAEVENELTKFQNALNGAKAEVIEKINKALENAKAEKESLSNDPLYSGIVNNLENEINTLASQANNNTSIDGLNALLEKANNLVPNAEATKSALDNLKSEITKAENQNANIESAKDLFNSADVETYKQDVEKAKELLKSLNTEDIKAANETLKTKNDEFANKISEQEAELKAKISETADAVKTFANTLTNEADAALKQSLLSDADNAINPEIQADKNLGDLKTLNDNLKNELSQAKVTVSKEALAKTIADSKKLLNQLKEENLVNEDRISQYESDITTAQAIYDGEHSQNDLEKLAEIYKNAADSLTSEFNNKIVSDAKSSLDSAKSFETEMEESNSKAEWDASETKKDLEYNIHGLEASLNKTDPAESNDVIVAKWIDLDKSLVSAKEFKNSQQAAEEKLKAEIKQLKDQIGKNVDSLTDEKAALENTKYNSIANELENVLNDYNQNDKPNLDKYSKTELSDIKNKLQQALDNIPNQKAAIDREMEELTNQLNNALTQANQTIENMPGDDYNPNKQTLQDSITKAGEETNINTVDKLKAIIKELNDNNAAAQNKIAEVNKQKQAIIDQIDAAKANITNNLIPSQSDENQKAALENAVKAASDDNAPTLQNSISELNDKLQALNEAINNNQSFNEKEALENAISEAKNLATSITSQDPKMTELQTSLNDLAKEAQDIIDGQESSKYVSETQKINDAIEAAKKKIDEFKKSEAADKLNHANALQAANDLLNNLKTDSNKANLGSVIDALEQAINANSNIEDNSPLTDIEAKVNALNQAIDAANAAKAQADSETNEKLAQLKSAIDSANELSDQMSDPVIASAKEKLSNAIATAQQAYDANPKQTNEQIESATSAINAAKQEAQTALDNLNKEKSALKEQINANAEDIKNYINNTLNNPEYAEIKKDLQAALDNFNNVQKPLLDSETKAKLEQIKNQLNTALEAAKEKKTQKDKEIAGSEKAALENAIKASKSISNNITDQDPEMVELKNKLEAAQAEAQKVVDGNQEQNYASETAKINALNEEAQAAIAKFNDKLSTAKTTHAETLKAANDLLNSLKSDSNKVNLGSVINALTQAINTPNSTINDGDTLSSIEAKTAALKEAIKAANEGKELEDNETNEALKKLEKEMKWGTVYKQQLSTDNSLQQDLQKYEKALQKASDIYNADPKKTNEVIQQATADLKAARNEAFQVFREFSEEKGRLIKSIVDNRGKLQKLADSMTAPEYKSLVDKINSIIENVPSNESDENLNKLQKAELQELDNKLKKALADANQEKSRIDAEQLSAARNELSQNLSKAKEAVNNLDNVLNINSSQSDNPVSASEQQKLKDALNKAISEAESANDTNAINEANAALKEATNNANTFADSQYRSQLNKIKNNAETQKTEYPWSSTAANVIIDGINQVLNKQNPAATVNELEAAYNKYNDLNNRLNQDVAAWKTQAEKFTSAQANVAKLKSNVDKVNATQAQYNSVTAIKNAVDAQNSIQLNKNWDLKQLTEQTNQSINVYDAQSKALKSNQNAYLNTLSEEINKLKAPVSAVEKDLPKFADLGITSTKLNELSTSVIKAREALNDNTYDYSSTIPNIKNQLPDFNQIKPKIDEINLALNKIKYINDSATILNNNITASNSDASLAADKALPLVNTEKLTFITKNTDTGLPAITNQEGLNDLLNKLTTNYTEQENAIISKIKNNWDTLKNGTYNGLGTSNPVGLNDWYNKLKEVFKWEESTLTEINQLQNQVTTNSDLTNIENQINNNATQIEGIQASTKASNTDYLSKSAVDLLKQNTAEYKNAINNANDEYQKLLTSLKARAKAQNDAITKYQNDNRSDALAGNWVAKTTSDALNAEKINDYLSQTDVVTLARQVVASENTIGKAGDRISTIAEKRKQMYNMYRERVFGQTFYSLMSVPVNTFEGQRSPFAPIIEKFWGESVYGSPDRWGRDAVKQEMAELDINKNPMLNQLNVTTLDQYIQNFDYYTPMSLALSENSINDLKTALKLTDNYLFNDVLVKNAKYLPASQILQAMVPPQSGSAYTNYAGYSYGTNNLPITADGSNFNNYFVNVINLGRSLNVGADYSLNNLDNLYNALDKMYQVFALGNQINSAATVFEAKIKEKMTSNRADDNYSLTSGSQKNNPFLFANGYAKMFNHFGQWLDNNYSLIQIAGVNAYSLFRTLSDEGVLNSRFQLNDPLSIPSNASQEQRKQAEKIYSLQQNLLNAASTSGISVPINPNRKPAYITYENSSASFGTYLDYDFNNLGWSFMTGIFPDGAVVYNNAMKKIDQTYKTVYETIRWAAEENRASSTINNKYILLNAGGTGRTAGQYGWGTTLNNTTNIQPLPEIPTKDGIKVWYYQYN</sequence>
<feature type="coiled-coil region" evidence="1">
    <location>
        <begin position="1087"/>
        <end position="1132"/>
    </location>
</feature>
<feature type="coiled-coil region" evidence="1">
    <location>
        <begin position="1480"/>
        <end position="1604"/>
    </location>
</feature>
<feature type="coiled-coil region" evidence="1">
    <location>
        <begin position="234"/>
        <end position="283"/>
    </location>
</feature>
<dbReference type="PANTHER" id="PTHR45615">
    <property type="entry name" value="MYOSIN HEAVY CHAIN, NON-MUSCLE"/>
    <property type="match status" value="1"/>
</dbReference>
<keyword evidence="1" id="KW-0175">Coiled coil</keyword>
<feature type="coiled-coil region" evidence="1">
    <location>
        <begin position="2015"/>
        <end position="2060"/>
    </location>
</feature>
<reference evidence="2" key="1">
    <citation type="submission" date="2019-06" db="EMBL/GenBank/DDBJ databases">
        <title>Mycoplasma neophronis type strain whole genome sequence.</title>
        <authorList>
            <person name="Spergser J."/>
        </authorList>
    </citation>
    <scope>NUCLEOTIDE SEQUENCE [LARGE SCALE GENOMIC DNA]</scope>
    <source>
        <strain evidence="2">DSM 24097</strain>
    </source>
</reference>
<dbReference type="RefSeq" id="WP_140915045.1">
    <property type="nucleotide sequence ID" value="NZ_VHHP01000010.1"/>
</dbReference>
<comment type="caution">
    <text evidence="2">The sequence shown here is derived from an EMBL/GenBank/DDBJ whole genome shotgun (WGS) entry which is preliminary data.</text>
</comment>
<feature type="coiled-coil region" evidence="1">
    <location>
        <begin position="1004"/>
        <end position="1034"/>
    </location>
</feature>
<organism evidence="2 3">
    <name type="scientific">Metamycoplasma neophronis</name>
    <dbReference type="NCBI Taxonomy" id="872983"/>
    <lineage>
        <taxon>Bacteria</taxon>
        <taxon>Bacillati</taxon>
        <taxon>Mycoplasmatota</taxon>
        <taxon>Mycoplasmoidales</taxon>
        <taxon>Metamycoplasmataceae</taxon>
        <taxon>Metamycoplasma</taxon>
    </lineage>
</organism>
<evidence type="ECO:0000256" key="1">
    <source>
        <dbReference type="SAM" id="Coils"/>
    </source>
</evidence>
<dbReference type="EMBL" id="VHHP01000010">
    <property type="protein sequence ID" value="TPR53257.1"/>
    <property type="molecule type" value="Genomic_DNA"/>
</dbReference>
<feature type="coiled-coil region" evidence="1">
    <location>
        <begin position="1166"/>
        <end position="1280"/>
    </location>
</feature>
<feature type="coiled-coil region" evidence="1">
    <location>
        <begin position="627"/>
        <end position="746"/>
    </location>
</feature>
<evidence type="ECO:0000313" key="3">
    <source>
        <dbReference type="Proteomes" id="UP000316851"/>
    </source>
</evidence>